<accession>A0A1Z5HQT0</accession>
<evidence type="ECO:0000313" key="2">
    <source>
        <dbReference type="Proteomes" id="UP000197032"/>
    </source>
</evidence>
<dbReference type="Proteomes" id="UP000197032">
    <property type="component" value="Unassembled WGS sequence"/>
</dbReference>
<organism evidence="1 2">
    <name type="scientific">Calderihabitans maritimus</name>
    <dbReference type="NCBI Taxonomy" id="1246530"/>
    <lineage>
        <taxon>Bacteria</taxon>
        <taxon>Bacillati</taxon>
        <taxon>Bacillota</taxon>
        <taxon>Clostridia</taxon>
        <taxon>Neomoorellales</taxon>
        <taxon>Calderihabitantaceae</taxon>
        <taxon>Calderihabitans</taxon>
    </lineage>
</organism>
<sequence length="46" mass="5339">MEMTRKMILIKALKEKDDLVTLISQNQLFPDKPRASTVTGFFRDLV</sequence>
<evidence type="ECO:0000313" key="1">
    <source>
        <dbReference type="EMBL" id="GAW91892.1"/>
    </source>
</evidence>
<reference evidence="2" key="1">
    <citation type="journal article" date="2017" name="Appl. Environ. Microbiol.">
        <title>Genomic analysis of Calderihabitans maritimus KKC1, a thermophilic hydrogenogenic carboxydotrophic bacterium isolated from marine sediment.</title>
        <authorList>
            <person name="Omae K."/>
            <person name="Yoneda Y."/>
            <person name="Fukuyama Y."/>
            <person name="Yoshida T."/>
            <person name="Sako Y."/>
        </authorList>
    </citation>
    <scope>NUCLEOTIDE SEQUENCE [LARGE SCALE GENOMIC DNA]</scope>
    <source>
        <strain evidence="2">KKC1</strain>
    </source>
</reference>
<name>A0A1Z5HQT0_9FIRM</name>
<proteinExistence type="predicted"/>
<protein>
    <submittedName>
        <fullName evidence="1">Uncharacterized protein</fullName>
    </submittedName>
</protein>
<dbReference type="EMBL" id="BDGJ01000037">
    <property type="protein sequence ID" value="GAW91892.1"/>
    <property type="molecule type" value="Genomic_DNA"/>
</dbReference>
<gene>
    <name evidence="1" type="ORF">KKC1_10530</name>
</gene>
<comment type="caution">
    <text evidence="1">The sequence shown here is derived from an EMBL/GenBank/DDBJ whole genome shotgun (WGS) entry which is preliminary data.</text>
</comment>
<keyword evidence="2" id="KW-1185">Reference proteome</keyword>
<dbReference type="AlphaFoldDB" id="A0A1Z5HQT0"/>